<comment type="caution">
    <text evidence="1">The sequence shown here is derived from an EMBL/GenBank/DDBJ whole genome shotgun (WGS) entry which is preliminary data.</text>
</comment>
<evidence type="ECO:0000313" key="1">
    <source>
        <dbReference type="EMBL" id="KKL65845.1"/>
    </source>
</evidence>
<sequence>MNQDEIKKEIEKLDSFRSDCEGKMVTLSAALDEFIIMVATLKAKLAEAEKPDLRPLDFGVDGFQRWIKIHGKIWWVHEGSQSLSSVFPDSHFVGQKQGNLQDIFADLKALAEPLYNFDTEYAADIIRWSLSPQCRDLIIDTAKDTYIIRKSDISKFILNLQRLVHTAEQEAH</sequence>
<name>A0A0F9G8M3_9ZZZZ</name>
<protein>
    <submittedName>
        <fullName evidence="1">Uncharacterized protein</fullName>
    </submittedName>
</protein>
<accession>A0A0F9G8M3</accession>
<dbReference type="EMBL" id="LAZR01027401">
    <property type="protein sequence ID" value="KKL65845.1"/>
    <property type="molecule type" value="Genomic_DNA"/>
</dbReference>
<proteinExistence type="predicted"/>
<dbReference type="AlphaFoldDB" id="A0A0F9G8M3"/>
<organism evidence="1">
    <name type="scientific">marine sediment metagenome</name>
    <dbReference type="NCBI Taxonomy" id="412755"/>
    <lineage>
        <taxon>unclassified sequences</taxon>
        <taxon>metagenomes</taxon>
        <taxon>ecological metagenomes</taxon>
    </lineage>
</organism>
<reference evidence="1" key="1">
    <citation type="journal article" date="2015" name="Nature">
        <title>Complex archaea that bridge the gap between prokaryotes and eukaryotes.</title>
        <authorList>
            <person name="Spang A."/>
            <person name="Saw J.H."/>
            <person name="Jorgensen S.L."/>
            <person name="Zaremba-Niedzwiedzka K."/>
            <person name="Martijn J."/>
            <person name="Lind A.E."/>
            <person name="van Eijk R."/>
            <person name="Schleper C."/>
            <person name="Guy L."/>
            <person name="Ettema T.J."/>
        </authorList>
    </citation>
    <scope>NUCLEOTIDE SEQUENCE</scope>
</reference>
<gene>
    <name evidence="1" type="ORF">LCGC14_2150880</name>
</gene>